<dbReference type="Gene3D" id="3.40.50.300">
    <property type="entry name" value="P-loop containing nucleotide triphosphate hydrolases"/>
    <property type="match status" value="1"/>
</dbReference>
<dbReference type="GO" id="GO:0043139">
    <property type="term" value="F:5'-3' DNA helicase activity"/>
    <property type="evidence" value="ECO:0007669"/>
    <property type="project" value="UniProtKB-EC"/>
</dbReference>
<comment type="cofactor">
    <cofactor evidence="1">
        <name>Mg(2+)</name>
        <dbReference type="ChEBI" id="CHEBI:18420"/>
    </cofactor>
</comment>
<dbReference type="EC" id="5.6.2.3" evidence="1"/>
<feature type="domain" description="DNA helicase Pif1-like 2B" evidence="3">
    <location>
        <begin position="269"/>
        <end position="301"/>
    </location>
</feature>
<dbReference type="AlphaFoldDB" id="A0A4Y2MBH1"/>
<dbReference type="Proteomes" id="UP000499080">
    <property type="component" value="Unassembled WGS sequence"/>
</dbReference>
<sequence>MAPGDSGKTFLYSTLLSFIRYKRDIALPFATTGIATTLPKGGRTVHSGFKLPVPLLDTSVSSMRPTYPEADKLRQTELIIIDEITILTNEGLRRIDSLLRYLMNNGKPFGCKVIIIGGDFRQTLPVVPRGTRADVIETCIKSSPLWSKFTHLSLTTNIRCARQTEHNMWLLNIESGNLPEISGLPCDSIEIPQEMVVEENLIEAIHSENLNDMEVEQLAKRVILAPTNKKTLEMNRSIIAKLQSEPHTFYSSDSIISEDQNDLQNYPPEFLHDLTPSGIPPYALMLKKGVIVMLLRNLNPVTALAYQLLVSMNIS</sequence>
<dbReference type="Pfam" id="PF21530">
    <property type="entry name" value="Pif1_2B_dom"/>
    <property type="match status" value="1"/>
</dbReference>
<protein>
    <recommendedName>
        <fullName evidence="1">ATP-dependent DNA helicase</fullName>
        <ecNumber evidence="1">5.6.2.3</ecNumber>
    </recommendedName>
</protein>
<gene>
    <name evidence="4" type="ORF">AVEN_122791_1</name>
</gene>
<accession>A0A4Y2MBH1</accession>
<keyword evidence="1" id="KW-0378">Hydrolase</keyword>
<evidence type="ECO:0000259" key="2">
    <source>
        <dbReference type="Pfam" id="PF05970"/>
    </source>
</evidence>
<dbReference type="Pfam" id="PF05970">
    <property type="entry name" value="PIF1"/>
    <property type="match status" value="1"/>
</dbReference>
<evidence type="ECO:0000313" key="4">
    <source>
        <dbReference type="EMBL" id="GBN23979.1"/>
    </source>
</evidence>
<keyword evidence="1" id="KW-0233">DNA recombination</keyword>
<dbReference type="GO" id="GO:0016887">
    <property type="term" value="F:ATP hydrolysis activity"/>
    <property type="evidence" value="ECO:0007669"/>
    <property type="project" value="RHEA"/>
</dbReference>
<evidence type="ECO:0000313" key="5">
    <source>
        <dbReference type="Proteomes" id="UP000499080"/>
    </source>
</evidence>
<dbReference type="GO" id="GO:0006281">
    <property type="term" value="P:DNA repair"/>
    <property type="evidence" value="ECO:0007669"/>
    <property type="project" value="UniProtKB-KW"/>
</dbReference>
<dbReference type="SUPFAM" id="SSF52540">
    <property type="entry name" value="P-loop containing nucleoside triphosphate hydrolases"/>
    <property type="match status" value="2"/>
</dbReference>
<name>A0A4Y2MBH1_ARAVE</name>
<dbReference type="GO" id="GO:0005524">
    <property type="term" value="F:ATP binding"/>
    <property type="evidence" value="ECO:0007669"/>
    <property type="project" value="UniProtKB-KW"/>
</dbReference>
<dbReference type="PANTHER" id="PTHR10492:SF57">
    <property type="entry name" value="ATP-DEPENDENT DNA HELICASE"/>
    <property type="match status" value="1"/>
</dbReference>
<proteinExistence type="inferred from homology"/>
<dbReference type="InterPro" id="IPR027417">
    <property type="entry name" value="P-loop_NTPase"/>
</dbReference>
<dbReference type="GO" id="GO:0000723">
    <property type="term" value="P:telomere maintenance"/>
    <property type="evidence" value="ECO:0007669"/>
    <property type="project" value="InterPro"/>
</dbReference>
<evidence type="ECO:0000256" key="1">
    <source>
        <dbReference type="RuleBase" id="RU363044"/>
    </source>
</evidence>
<dbReference type="GO" id="GO:0006310">
    <property type="term" value="P:DNA recombination"/>
    <property type="evidence" value="ECO:0007669"/>
    <property type="project" value="UniProtKB-KW"/>
</dbReference>
<dbReference type="PANTHER" id="PTHR10492">
    <property type="match status" value="1"/>
</dbReference>
<keyword evidence="1" id="KW-0067">ATP-binding</keyword>
<keyword evidence="5" id="KW-1185">Reference proteome</keyword>
<reference evidence="4 5" key="1">
    <citation type="journal article" date="2019" name="Sci. Rep.">
        <title>Orb-weaving spider Araneus ventricosus genome elucidates the spidroin gene catalogue.</title>
        <authorList>
            <person name="Kono N."/>
            <person name="Nakamura H."/>
            <person name="Ohtoshi R."/>
            <person name="Moran D.A.P."/>
            <person name="Shinohara A."/>
            <person name="Yoshida Y."/>
            <person name="Fujiwara M."/>
            <person name="Mori M."/>
            <person name="Tomita M."/>
            <person name="Arakawa K."/>
        </authorList>
    </citation>
    <scope>NUCLEOTIDE SEQUENCE [LARGE SCALE GENOMIC DNA]</scope>
</reference>
<comment type="similarity">
    <text evidence="1">Belongs to the helicase family.</text>
</comment>
<keyword evidence="1" id="KW-0547">Nucleotide-binding</keyword>
<dbReference type="EMBL" id="BGPR01007062">
    <property type="protein sequence ID" value="GBN23979.1"/>
    <property type="molecule type" value="Genomic_DNA"/>
</dbReference>
<dbReference type="InterPro" id="IPR049163">
    <property type="entry name" value="Pif1-like_2B_dom"/>
</dbReference>
<keyword evidence="1" id="KW-0347">Helicase</keyword>
<keyword evidence="1" id="KW-0227">DNA damage</keyword>
<comment type="catalytic activity">
    <reaction evidence="1">
        <text>ATP + H2O = ADP + phosphate + H(+)</text>
        <dbReference type="Rhea" id="RHEA:13065"/>
        <dbReference type="ChEBI" id="CHEBI:15377"/>
        <dbReference type="ChEBI" id="CHEBI:15378"/>
        <dbReference type="ChEBI" id="CHEBI:30616"/>
        <dbReference type="ChEBI" id="CHEBI:43474"/>
        <dbReference type="ChEBI" id="CHEBI:456216"/>
        <dbReference type="EC" id="5.6.2.3"/>
    </reaction>
</comment>
<comment type="caution">
    <text evidence="4">The sequence shown here is derived from an EMBL/GenBank/DDBJ whole genome shotgun (WGS) entry which is preliminary data.</text>
</comment>
<keyword evidence="1" id="KW-0234">DNA repair</keyword>
<feature type="domain" description="DNA helicase Pif1-like DEAD-box helicase" evidence="2">
    <location>
        <begin position="5"/>
        <end position="178"/>
    </location>
</feature>
<evidence type="ECO:0000259" key="3">
    <source>
        <dbReference type="Pfam" id="PF21530"/>
    </source>
</evidence>
<organism evidence="4 5">
    <name type="scientific">Araneus ventricosus</name>
    <name type="common">Orbweaver spider</name>
    <name type="synonym">Epeira ventricosa</name>
    <dbReference type="NCBI Taxonomy" id="182803"/>
    <lineage>
        <taxon>Eukaryota</taxon>
        <taxon>Metazoa</taxon>
        <taxon>Ecdysozoa</taxon>
        <taxon>Arthropoda</taxon>
        <taxon>Chelicerata</taxon>
        <taxon>Arachnida</taxon>
        <taxon>Araneae</taxon>
        <taxon>Araneomorphae</taxon>
        <taxon>Entelegynae</taxon>
        <taxon>Araneoidea</taxon>
        <taxon>Araneidae</taxon>
        <taxon>Araneus</taxon>
    </lineage>
</organism>
<dbReference type="InterPro" id="IPR010285">
    <property type="entry name" value="DNA_helicase_pif1-like_DEAD"/>
</dbReference>
<dbReference type="OrthoDB" id="272985at2759"/>